<comment type="similarity">
    <text evidence="2">Belongs to the alpha-ketoglutarate dehydrogenase family.</text>
</comment>
<evidence type="ECO:0000256" key="1">
    <source>
        <dbReference type="ARBA" id="ARBA00001964"/>
    </source>
</evidence>
<evidence type="ECO:0000256" key="3">
    <source>
        <dbReference type="ARBA" id="ARBA00023002"/>
    </source>
</evidence>
<dbReference type="Gene3D" id="3.40.50.11610">
    <property type="entry name" value="Multifunctional 2-oxoglutarate metabolism enzyme, C-terminal domain"/>
    <property type="match status" value="1"/>
</dbReference>
<protein>
    <submittedName>
        <fullName evidence="6">2-oxoglutarate dehydrogenase</fullName>
    </submittedName>
</protein>
<evidence type="ECO:0000256" key="4">
    <source>
        <dbReference type="ARBA" id="ARBA00023052"/>
    </source>
</evidence>
<feature type="non-terminal residue" evidence="6">
    <location>
        <position position="109"/>
    </location>
</feature>
<dbReference type="GO" id="GO:0030976">
    <property type="term" value="F:thiamine pyrophosphate binding"/>
    <property type="evidence" value="ECO:0007669"/>
    <property type="project" value="InterPro"/>
</dbReference>
<name>F1LI08_ASCSU</name>
<dbReference type="GO" id="GO:0005739">
    <property type="term" value="C:mitochondrion"/>
    <property type="evidence" value="ECO:0007669"/>
    <property type="project" value="TreeGrafter"/>
</dbReference>
<reference evidence="6" key="1">
    <citation type="journal article" date="2011" name="Genome Res.">
        <title>Deep small RNA sequencing from the nematode Ascaris reveals conservation, functional diversification, and novel developmental profiles.</title>
        <authorList>
            <person name="Wang J."/>
            <person name="Czech B."/>
            <person name="Crunk A."/>
            <person name="Wallace A."/>
            <person name="Mitreva M."/>
            <person name="Hannon G.J."/>
            <person name="Davis R.E."/>
        </authorList>
    </citation>
    <scope>NUCLEOTIDE SEQUENCE</scope>
</reference>
<dbReference type="InterPro" id="IPR011603">
    <property type="entry name" value="2oxoglutarate_DH_E1"/>
</dbReference>
<feature type="domain" description="2-oxoglutarate dehydrogenase E1 component/KDG C-terminal" evidence="5">
    <location>
        <begin position="2"/>
        <end position="71"/>
    </location>
</feature>
<evidence type="ECO:0000259" key="5">
    <source>
        <dbReference type="Pfam" id="PF16870"/>
    </source>
</evidence>
<dbReference type="EMBL" id="JI232710">
    <property type="protein sequence ID" value="ADY49762.1"/>
    <property type="molecule type" value="mRNA"/>
</dbReference>
<evidence type="ECO:0000256" key="2">
    <source>
        <dbReference type="ARBA" id="ARBA00006936"/>
    </source>
</evidence>
<keyword evidence="3" id="KW-0560">Oxidoreductase</keyword>
<dbReference type="PANTHER" id="PTHR23152:SF4">
    <property type="entry name" value="2-OXOADIPATE DEHYDROGENASE COMPLEX COMPONENT E1"/>
    <property type="match status" value="1"/>
</dbReference>
<evidence type="ECO:0000313" key="6">
    <source>
        <dbReference type="EMBL" id="ADY49762.1"/>
    </source>
</evidence>
<dbReference type="Pfam" id="PF16870">
    <property type="entry name" value="OxoGdeHyase_C"/>
    <property type="match status" value="1"/>
</dbReference>
<organism evidence="6">
    <name type="scientific">Ascaris suum</name>
    <name type="common">Pig roundworm</name>
    <name type="synonym">Ascaris lumbricoides</name>
    <dbReference type="NCBI Taxonomy" id="6253"/>
    <lineage>
        <taxon>Eukaryota</taxon>
        <taxon>Metazoa</taxon>
        <taxon>Ecdysozoa</taxon>
        <taxon>Nematoda</taxon>
        <taxon>Chromadorea</taxon>
        <taxon>Rhabditida</taxon>
        <taxon>Spirurina</taxon>
        <taxon>Ascaridomorpha</taxon>
        <taxon>Ascaridoidea</taxon>
        <taxon>Ascarididae</taxon>
        <taxon>Ascaris</taxon>
    </lineage>
</organism>
<dbReference type="InterPro" id="IPR031717">
    <property type="entry name" value="ODO-1/KGD_C"/>
</dbReference>
<proteinExistence type="evidence at transcript level"/>
<comment type="cofactor">
    <cofactor evidence="1">
        <name>thiamine diphosphate</name>
        <dbReference type="ChEBI" id="CHEBI:58937"/>
    </cofactor>
</comment>
<keyword evidence="4" id="KW-0786">Thiamine pyrophosphate</keyword>
<dbReference type="InterPro" id="IPR042179">
    <property type="entry name" value="KGD_C_sf"/>
</dbReference>
<dbReference type="AlphaFoldDB" id="F1LI08"/>
<sequence>MEECLRYKGAELVWAQEEHKNMGAWAFVQPRFNSLLVKQHRTIKYAGRQPSSSPATGNKYTHVAEQKDLLSLIYLLVDKSHQPSSTDRGYLQRLPHTTWYIHRQKVCIW</sequence>
<dbReference type="GO" id="GO:0006099">
    <property type="term" value="P:tricarboxylic acid cycle"/>
    <property type="evidence" value="ECO:0007669"/>
    <property type="project" value="TreeGrafter"/>
</dbReference>
<dbReference type="GO" id="GO:0004591">
    <property type="term" value="F:oxoglutarate dehydrogenase (succinyl-transferring) activity"/>
    <property type="evidence" value="ECO:0007669"/>
    <property type="project" value="TreeGrafter"/>
</dbReference>
<dbReference type="GO" id="GO:0045252">
    <property type="term" value="C:oxoglutarate dehydrogenase complex"/>
    <property type="evidence" value="ECO:0007669"/>
    <property type="project" value="TreeGrafter"/>
</dbReference>
<dbReference type="PANTHER" id="PTHR23152">
    <property type="entry name" value="2-OXOGLUTARATE DEHYDROGENASE"/>
    <property type="match status" value="1"/>
</dbReference>
<accession>F1LI08</accession>